<dbReference type="PROSITE" id="PS01187">
    <property type="entry name" value="EGF_CA"/>
    <property type="match status" value="1"/>
</dbReference>
<organism evidence="18 19">
    <name type="scientific">Hypsibius exemplaris</name>
    <name type="common">Freshwater tardigrade</name>
    <dbReference type="NCBI Taxonomy" id="2072580"/>
    <lineage>
        <taxon>Eukaryota</taxon>
        <taxon>Metazoa</taxon>
        <taxon>Ecdysozoa</taxon>
        <taxon>Tardigrada</taxon>
        <taxon>Eutardigrada</taxon>
        <taxon>Parachela</taxon>
        <taxon>Hypsibioidea</taxon>
        <taxon>Hypsibiidae</taxon>
        <taxon>Hypsibius</taxon>
    </lineage>
</organism>
<dbReference type="Pfam" id="PF12662">
    <property type="entry name" value="cEGF"/>
    <property type="match status" value="1"/>
</dbReference>
<dbReference type="FunFam" id="2.120.10.30:FF:000241">
    <property type="entry name" value="Low-density lipoprotein receptor-related protein 6"/>
    <property type="match status" value="1"/>
</dbReference>
<dbReference type="InterPro" id="IPR036055">
    <property type="entry name" value="LDL_receptor-like_sf"/>
</dbReference>
<dbReference type="CDD" id="cd00054">
    <property type="entry name" value="EGF_CA"/>
    <property type="match status" value="1"/>
</dbReference>
<dbReference type="InterPro" id="IPR000742">
    <property type="entry name" value="EGF"/>
</dbReference>
<keyword evidence="5 16" id="KW-0732">Signal</keyword>
<dbReference type="SMART" id="SM00135">
    <property type="entry name" value="LY"/>
    <property type="match status" value="4"/>
</dbReference>
<feature type="transmembrane region" description="Helical" evidence="15">
    <location>
        <begin position="659"/>
        <end position="684"/>
    </location>
</feature>
<protein>
    <submittedName>
        <fullName evidence="18">Low-density lipoprotein receptor-related protein 1</fullName>
    </submittedName>
</protein>
<evidence type="ECO:0000313" key="19">
    <source>
        <dbReference type="Proteomes" id="UP000192578"/>
    </source>
</evidence>
<evidence type="ECO:0000256" key="12">
    <source>
        <dbReference type="PROSITE-ProRule" id="PRU00124"/>
    </source>
</evidence>
<accession>A0A1W0WEM3</accession>
<evidence type="ECO:0000259" key="17">
    <source>
        <dbReference type="PROSITE" id="PS01186"/>
    </source>
</evidence>
<dbReference type="SMART" id="SM00179">
    <property type="entry name" value="EGF_CA"/>
    <property type="match status" value="1"/>
</dbReference>
<keyword evidence="9 12" id="KW-1015">Disulfide bond</keyword>
<feature type="repeat" description="LDL-receptor class B" evidence="13">
    <location>
        <begin position="456"/>
        <end position="498"/>
    </location>
</feature>
<feature type="disulfide bond" evidence="12">
    <location>
        <begin position="41"/>
        <end position="53"/>
    </location>
</feature>
<dbReference type="Gene3D" id="2.120.10.30">
    <property type="entry name" value="TolB, C-terminal domain"/>
    <property type="match status" value="1"/>
</dbReference>
<dbReference type="PRINTS" id="PR00261">
    <property type="entry name" value="LDLRECEPTOR"/>
</dbReference>
<dbReference type="InterPro" id="IPR018097">
    <property type="entry name" value="EGF_Ca-bd_CS"/>
</dbReference>
<dbReference type="SMART" id="SM00181">
    <property type="entry name" value="EGF"/>
    <property type="match status" value="3"/>
</dbReference>
<dbReference type="Pfam" id="PF00057">
    <property type="entry name" value="Ldl_recept_a"/>
    <property type="match status" value="2"/>
</dbReference>
<dbReference type="InterPro" id="IPR051221">
    <property type="entry name" value="LDLR-related"/>
</dbReference>
<dbReference type="SUPFAM" id="SSF57196">
    <property type="entry name" value="EGF/Laminin"/>
    <property type="match status" value="2"/>
</dbReference>
<proteinExistence type="predicted"/>
<feature type="disulfide bond" evidence="12">
    <location>
        <begin position="48"/>
        <end position="66"/>
    </location>
</feature>
<evidence type="ECO:0000256" key="7">
    <source>
        <dbReference type="ARBA" id="ARBA00022989"/>
    </source>
</evidence>
<keyword evidence="11" id="KW-0325">Glycoprotein</keyword>
<evidence type="ECO:0000256" key="14">
    <source>
        <dbReference type="SAM" id="MobiDB-lite"/>
    </source>
</evidence>
<comment type="caution">
    <text evidence="12">Lacks conserved residue(s) required for the propagation of feature annotation.</text>
</comment>
<feature type="disulfide bond" evidence="12">
    <location>
        <begin position="115"/>
        <end position="130"/>
    </location>
</feature>
<feature type="region of interest" description="Disordered" evidence="14">
    <location>
        <begin position="723"/>
        <end position="770"/>
    </location>
</feature>
<keyword evidence="2" id="KW-0245">EGF-like domain</keyword>
<dbReference type="InterPro" id="IPR011042">
    <property type="entry name" value="6-blade_b-propeller_TolB-like"/>
</dbReference>
<evidence type="ECO:0000256" key="10">
    <source>
        <dbReference type="ARBA" id="ARBA00023170"/>
    </source>
</evidence>
<evidence type="ECO:0000313" key="18">
    <source>
        <dbReference type="EMBL" id="OQV13656.1"/>
    </source>
</evidence>
<keyword evidence="6" id="KW-0677">Repeat</keyword>
<dbReference type="Proteomes" id="UP000192578">
    <property type="component" value="Unassembled WGS sequence"/>
</dbReference>
<gene>
    <name evidence="18" type="ORF">BV898_12126</name>
</gene>
<feature type="signal peptide" evidence="16">
    <location>
        <begin position="1"/>
        <end position="23"/>
    </location>
</feature>
<evidence type="ECO:0000256" key="3">
    <source>
        <dbReference type="ARBA" id="ARBA00022583"/>
    </source>
</evidence>
<dbReference type="PROSITE" id="PS51120">
    <property type="entry name" value="LDLRB"/>
    <property type="match status" value="2"/>
</dbReference>
<dbReference type="PANTHER" id="PTHR22722">
    <property type="entry name" value="LOW-DENSITY LIPOPROTEIN RECEPTOR-RELATED PROTEIN 2-RELATED"/>
    <property type="match status" value="1"/>
</dbReference>
<dbReference type="InterPro" id="IPR002172">
    <property type="entry name" value="LDrepeatLR_classA_rpt"/>
</dbReference>
<dbReference type="SMART" id="SM00192">
    <property type="entry name" value="LDLa"/>
    <property type="match status" value="3"/>
</dbReference>
<reference evidence="19" key="1">
    <citation type="submission" date="2017-01" db="EMBL/GenBank/DDBJ databases">
        <title>Comparative genomics of anhydrobiosis in the tardigrade Hypsibius dujardini.</title>
        <authorList>
            <person name="Yoshida Y."/>
            <person name="Koutsovoulos G."/>
            <person name="Laetsch D."/>
            <person name="Stevens L."/>
            <person name="Kumar S."/>
            <person name="Horikawa D."/>
            <person name="Ishino K."/>
            <person name="Komine S."/>
            <person name="Tomita M."/>
            <person name="Blaxter M."/>
            <person name="Arakawa K."/>
        </authorList>
    </citation>
    <scope>NUCLEOTIDE SEQUENCE [LARGE SCALE GENOMIC DNA]</scope>
    <source>
        <strain evidence="19">Z151</strain>
    </source>
</reference>
<dbReference type="SUPFAM" id="SSF57424">
    <property type="entry name" value="LDL receptor-like module"/>
    <property type="match status" value="3"/>
</dbReference>
<feature type="compositionally biased region" description="Low complexity" evidence="14">
    <location>
        <begin position="723"/>
        <end position="740"/>
    </location>
</feature>
<dbReference type="CDD" id="cd00112">
    <property type="entry name" value="LDLa"/>
    <property type="match status" value="3"/>
</dbReference>
<dbReference type="GO" id="GO:0042562">
    <property type="term" value="F:hormone binding"/>
    <property type="evidence" value="ECO:0007669"/>
    <property type="project" value="TreeGrafter"/>
</dbReference>
<evidence type="ECO:0000256" key="13">
    <source>
        <dbReference type="PROSITE-ProRule" id="PRU00461"/>
    </source>
</evidence>
<keyword evidence="4 15" id="KW-0812">Transmembrane</keyword>
<dbReference type="InterPro" id="IPR026823">
    <property type="entry name" value="cEGF"/>
</dbReference>
<evidence type="ECO:0000256" key="9">
    <source>
        <dbReference type="ARBA" id="ARBA00023157"/>
    </source>
</evidence>
<dbReference type="InterPro" id="IPR000033">
    <property type="entry name" value="LDLR_classB_rpt"/>
</dbReference>
<evidence type="ECO:0000256" key="11">
    <source>
        <dbReference type="ARBA" id="ARBA00023180"/>
    </source>
</evidence>
<evidence type="ECO:0000256" key="4">
    <source>
        <dbReference type="ARBA" id="ARBA00022692"/>
    </source>
</evidence>
<dbReference type="Gene3D" id="2.10.25.10">
    <property type="entry name" value="Laminin"/>
    <property type="match status" value="2"/>
</dbReference>
<evidence type="ECO:0000256" key="15">
    <source>
        <dbReference type="SAM" id="Phobius"/>
    </source>
</evidence>
<keyword evidence="18" id="KW-0449">Lipoprotein</keyword>
<dbReference type="PANTHER" id="PTHR22722:SF14">
    <property type="entry name" value="MEGALIN, ISOFORM A"/>
    <property type="match status" value="1"/>
</dbReference>
<evidence type="ECO:0000256" key="5">
    <source>
        <dbReference type="ARBA" id="ARBA00022729"/>
    </source>
</evidence>
<sequence length="770" mass="83551">MTSLGGLGWLVLVALTCCTPCLSQLWFTRSYYAPTTTSSGCSPGYFRCNSGTCILDSWYCDGAIECMYGEDEPLGCVPRSGLGTTTTVSSRAICASTEFKCASGYRDCVPGRYVCDGDRDCSDGSDEASCGFGSSLYRTTPGSIFPSCKTNEISCSLWNTSSGCVPLAKICDGQTDCRYGTDEGFGCQLACRVNNGNCSDTCHATPTGLPICSCRPGFQLAANGKNCIDIDECQPNNVTTTYPCSQTCKNTNSSFTCGCITGYSLNADGVSCSADDRFPAPLLVFGSDSRIHWSSPDGIHHNIIAPGRHSSLTVGIDFLEENNTTMLFYSDSKRNEILLVDLEAKTEQVVLGGLRCPEGLALDWVARNLYYVDSENEVLGVCALREQTTYCAKLISDRLESPRAVVVHPGQRAIFFTQWGWEAKIERAWLDGSNRLEIVTTKLAWPNALAIDFIHNRLYWIDTKLDRIESVKFDGLERRTSLHLPNAHTYGLAILGDRLYWSEWGSSSIRTAPLNGSSNSTVHETERRPMGIVVLHSSRQPSSPSPCDKKVPNPCHHICLARPSDDLHTCLCHSGFRLASGMCVPIGVTQGGVSHAPPRVLNAPPIRTAGISCKTSLDCNCSPMEAESTENVCVCLQNRCVTSSPFKLDSFSTLGDPSAAIWTGVAVGSILCVLCSILVVVIIVRRHRQYEPSSPCPTATSLIDDDFEPKQHGRASAAGEFFSKFSPNKKTPSTTTPTSFAVNFNEDMPNDNGNRTMSTNGDQQHHQSAL</sequence>
<feature type="repeat" description="LDL-receptor class B" evidence="13">
    <location>
        <begin position="412"/>
        <end position="455"/>
    </location>
</feature>
<dbReference type="PROSITE" id="PS01186">
    <property type="entry name" value="EGF_2"/>
    <property type="match status" value="1"/>
</dbReference>
<dbReference type="AlphaFoldDB" id="A0A1W0WEM3"/>
<dbReference type="Gene3D" id="4.10.400.10">
    <property type="entry name" value="Low-density Lipoprotein Receptor"/>
    <property type="match status" value="3"/>
</dbReference>
<feature type="compositionally biased region" description="Polar residues" evidence="14">
    <location>
        <begin position="751"/>
        <end position="770"/>
    </location>
</feature>
<keyword evidence="19" id="KW-1185">Reference proteome</keyword>
<evidence type="ECO:0000256" key="2">
    <source>
        <dbReference type="ARBA" id="ARBA00022536"/>
    </source>
</evidence>
<evidence type="ECO:0000256" key="8">
    <source>
        <dbReference type="ARBA" id="ARBA00023136"/>
    </source>
</evidence>
<dbReference type="InterPro" id="IPR023415">
    <property type="entry name" value="LDLR_class-A_CS"/>
</dbReference>
<comment type="caution">
    <text evidence="18">The sequence shown here is derived from an EMBL/GenBank/DDBJ whole genome shotgun (WGS) entry which is preliminary data.</text>
</comment>
<dbReference type="GO" id="GO:0016324">
    <property type="term" value="C:apical plasma membrane"/>
    <property type="evidence" value="ECO:0007669"/>
    <property type="project" value="TreeGrafter"/>
</dbReference>
<dbReference type="GO" id="GO:0006898">
    <property type="term" value="P:receptor-mediated endocytosis"/>
    <property type="evidence" value="ECO:0007669"/>
    <property type="project" value="TreeGrafter"/>
</dbReference>
<dbReference type="GO" id="GO:0043235">
    <property type="term" value="C:receptor complex"/>
    <property type="evidence" value="ECO:0007669"/>
    <property type="project" value="TreeGrafter"/>
</dbReference>
<dbReference type="EMBL" id="MTYJ01000119">
    <property type="protein sequence ID" value="OQV13656.1"/>
    <property type="molecule type" value="Genomic_DNA"/>
</dbReference>
<keyword evidence="10 18" id="KW-0675">Receptor</keyword>
<feature type="domain" description="EGF-like" evidence="17">
    <location>
        <begin position="257"/>
        <end position="272"/>
    </location>
</feature>
<dbReference type="Pfam" id="PF00058">
    <property type="entry name" value="Ldl_recept_b"/>
    <property type="match status" value="1"/>
</dbReference>
<dbReference type="InterPro" id="IPR001881">
    <property type="entry name" value="EGF-like_Ca-bd_dom"/>
</dbReference>
<keyword evidence="7 15" id="KW-1133">Transmembrane helix</keyword>
<dbReference type="OrthoDB" id="8831087at2759"/>
<dbReference type="PROSITE" id="PS01209">
    <property type="entry name" value="LDLRA_1"/>
    <property type="match status" value="2"/>
</dbReference>
<comment type="subcellular location">
    <subcellularLocation>
        <location evidence="1">Membrane</location>
        <topology evidence="1">Single-pass membrane protein</topology>
    </subcellularLocation>
</comment>
<dbReference type="PROSITE" id="PS50068">
    <property type="entry name" value="LDLRA_2"/>
    <property type="match status" value="3"/>
</dbReference>
<name>A0A1W0WEM3_HYPEX</name>
<feature type="chain" id="PRO_5012258215" evidence="16">
    <location>
        <begin position="24"/>
        <end position="770"/>
    </location>
</feature>
<evidence type="ECO:0000256" key="1">
    <source>
        <dbReference type="ARBA" id="ARBA00004167"/>
    </source>
</evidence>
<evidence type="ECO:0000256" key="16">
    <source>
        <dbReference type="SAM" id="SignalP"/>
    </source>
</evidence>
<keyword evidence="8 15" id="KW-0472">Membrane</keyword>
<keyword evidence="3" id="KW-0254">Endocytosis</keyword>
<evidence type="ECO:0000256" key="6">
    <source>
        <dbReference type="ARBA" id="ARBA00022737"/>
    </source>
</evidence>
<dbReference type="GO" id="GO:0005509">
    <property type="term" value="F:calcium ion binding"/>
    <property type="evidence" value="ECO:0007669"/>
    <property type="project" value="InterPro"/>
</dbReference>
<dbReference type="FunFam" id="2.10.25.10:FF:000037">
    <property type="entry name" value="Signal peptide, CUB domain and EGF-like domain-containing 2"/>
    <property type="match status" value="1"/>
</dbReference>
<dbReference type="SUPFAM" id="SSF63825">
    <property type="entry name" value="YWTD domain"/>
    <property type="match status" value="1"/>
</dbReference>